<evidence type="ECO:0000259" key="3">
    <source>
        <dbReference type="Pfam" id="PF10079"/>
    </source>
</evidence>
<dbReference type="GO" id="GO:0016874">
    <property type="term" value="F:ligase activity"/>
    <property type="evidence" value="ECO:0007669"/>
    <property type="project" value="UniProtKB-UniRule"/>
</dbReference>
<comment type="similarity">
    <text evidence="2">Belongs to the BshC family.</text>
</comment>
<keyword evidence="6" id="KW-1185">Reference proteome</keyword>
<feature type="domain" description="Bacillithiol biosynthesis BshC C-terminal coiled-coil" evidence="4">
    <location>
        <begin position="382"/>
        <end position="541"/>
    </location>
</feature>
<feature type="domain" description="Bacillithiol biosynthesis BshC N-terminal Rossmann-like" evidence="3">
    <location>
        <begin position="1"/>
        <end position="379"/>
    </location>
</feature>
<evidence type="ECO:0000313" key="6">
    <source>
        <dbReference type="Proteomes" id="UP001145072"/>
    </source>
</evidence>
<dbReference type="NCBIfam" id="TIGR03998">
    <property type="entry name" value="thiol_BshC"/>
    <property type="match status" value="1"/>
</dbReference>
<reference evidence="5" key="1">
    <citation type="submission" date="2022-06" db="EMBL/GenBank/DDBJ databases">
        <title>Aquibacillus sp. a new bacterium isolated from soil saline samples.</title>
        <authorList>
            <person name="Galisteo C."/>
            <person name="De La Haba R."/>
            <person name="Sanchez-Porro C."/>
            <person name="Ventosa A."/>
        </authorList>
    </citation>
    <scope>NUCLEOTIDE SEQUENCE</scope>
    <source>
        <strain evidence="5">JCM 12387</strain>
    </source>
</reference>
<evidence type="ECO:0000256" key="2">
    <source>
        <dbReference type="HAMAP-Rule" id="MF_01867"/>
    </source>
</evidence>
<sequence length="541" mass="62772">MWIDPIKLHKKNKLLTDYYLSKPDIINKFDYLPYNADTYKQRVDDLNQRSFNRSELTRLLFQLNQKWNAPDSTFENIERLKDDSSVVVIGGQQAGLLTGPLYTIHKIVSIIHFAREKEKELNIPVIPVFWIAGEDHDFAEINHIMTGRHDGMRKLKINHQVNEKKSVSMLQLDKVVTSNWLKDVFKDLDETVHTNDLHELLQGILQNATTYVDFFASFIYHLFQKEGLVLIDSGDHLVRQAESSFFKVMIEKQPEISKGAYQMQHQVRNSGYSISVEVEEHDAHLFYHKDGERILLTRSVDGNWVGKHRECEFTTDQMIEIATQTPELLSNNVITRPLMQEMLFPSLAFLGGPGEVGYWSVLKPVFHAMGLKMPPVLPRISMTFVDHSIEKKVKKRSLEVESVINNGVDLEKGNWLRSQTYPSIDGIADQVADSIERAHRPLRELAKSLSPDLGQLAEKNLLYLMNDVRFLQDELLKSIKDKHEHTIRDFERIQLALNPDGGLQERCWNIVPYLNRYGFRVIQELLEQPYTMTEEHYVVYL</sequence>
<dbReference type="HAMAP" id="MF_01867">
    <property type="entry name" value="BshC"/>
    <property type="match status" value="1"/>
</dbReference>
<organism evidence="5 6">
    <name type="scientific">Aquibacillus koreensis</name>
    <dbReference type="NCBI Taxonomy" id="279446"/>
    <lineage>
        <taxon>Bacteria</taxon>
        <taxon>Bacillati</taxon>
        <taxon>Bacillota</taxon>
        <taxon>Bacilli</taxon>
        <taxon>Bacillales</taxon>
        <taxon>Bacillaceae</taxon>
        <taxon>Aquibacillus</taxon>
    </lineage>
</organism>
<comment type="caution">
    <text evidence="5">The sequence shown here is derived from an EMBL/GenBank/DDBJ whole genome shotgun (WGS) entry which is preliminary data.</text>
</comment>
<proteinExistence type="inferred from homology"/>
<dbReference type="AlphaFoldDB" id="A0A9X3WLU5"/>
<evidence type="ECO:0000259" key="4">
    <source>
        <dbReference type="Pfam" id="PF24850"/>
    </source>
</evidence>
<dbReference type="InterPro" id="IPR055399">
    <property type="entry name" value="CC_BshC"/>
</dbReference>
<dbReference type="EC" id="6.-.-.-" evidence="2"/>
<dbReference type="EMBL" id="JAMQJZ010000006">
    <property type="protein sequence ID" value="MDC3420591.1"/>
    <property type="molecule type" value="Genomic_DNA"/>
</dbReference>
<dbReference type="Proteomes" id="UP001145072">
    <property type="component" value="Unassembled WGS sequence"/>
</dbReference>
<evidence type="ECO:0000313" key="5">
    <source>
        <dbReference type="EMBL" id="MDC3420591.1"/>
    </source>
</evidence>
<dbReference type="Pfam" id="PF10079">
    <property type="entry name" value="Rossmann-like_BshC"/>
    <property type="match status" value="1"/>
</dbReference>
<evidence type="ECO:0000256" key="1">
    <source>
        <dbReference type="ARBA" id="ARBA00022598"/>
    </source>
</evidence>
<gene>
    <name evidence="2 5" type="primary">bshC</name>
    <name evidence="5" type="ORF">NC661_09450</name>
</gene>
<comment type="function">
    <text evidence="2">Involved in bacillithiol (BSH) biosynthesis. May catalyze the last step of the pathway, the addition of cysteine to glucosamine malate (GlcN-Mal) to generate BSH.</text>
</comment>
<dbReference type="InterPro" id="IPR055398">
    <property type="entry name" value="Rossmann-like_BshC"/>
</dbReference>
<protein>
    <recommendedName>
        <fullName evidence="2">Putative cysteine ligase BshC</fullName>
        <ecNumber evidence="2">6.-.-.-</ecNumber>
    </recommendedName>
</protein>
<dbReference type="InterPro" id="IPR011199">
    <property type="entry name" value="Bacillithiol_biosynth_BshC"/>
</dbReference>
<dbReference type="Pfam" id="PF24850">
    <property type="entry name" value="CC_BshC"/>
    <property type="match status" value="1"/>
</dbReference>
<keyword evidence="1 2" id="KW-0436">Ligase</keyword>
<dbReference type="PIRSF" id="PIRSF012535">
    <property type="entry name" value="UCP012535"/>
    <property type="match status" value="1"/>
</dbReference>
<dbReference type="RefSeq" id="WP_259872153.1">
    <property type="nucleotide sequence ID" value="NZ_JAMQJZ010000006.1"/>
</dbReference>
<name>A0A9X3WLU5_9BACI</name>
<accession>A0A9X3WLU5</accession>